<gene>
    <name evidence="2" type="ORF">B0682_04535</name>
</gene>
<evidence type="ECO:0008006" key="4">
    <source>
        <dbReference type="Google" id="ProtNLM"/>
    </source>
</evidence>
<evidence type="ECO:0000256" key="1">
    <source>
        <dbReference type="SAM" id="Phobius"/>
    </source>
</evidence>
<organism evidence="2 3">
    <name type="scientific">Lwoffella lincolnii</name>
    <dbReference type="NCBI Taxonomy" id="90241"/>
    <lineage>
        <taxon>Bacteria</taxon>
        <taxon>Pseudomonadati</taxon>
        <taxon>Pseudomonadota</taxon>
        <taxon>Gammaproteobacteria</taxon>
        <taxon>Moraxellales</taxon>
        <taxon>Moraxellaceae</taxon>
        <taxon>Lwoffella</taxon>
    </lineage>
</organism>
<evidence type="ECO:0000313" key="2">
    <source>
        <dbReference type="EMBL" id="OOS21869.1"/>
    </source>
</evidence>
<keyword evidence="1" id="KW-0812">Transmembrane</keyword>
<name>A0A1T0CHW7_9GAMM</name>
<accession>A0A1T0CHW7</accession>
<evidence type="ECO:0000313" key="3">
    <source>
        <dbReference type="Proteomes" id="UP000191094"/>
    </source>
</evidence>
<dbReference type="AlphaFoldDB" id="A0A1T0CHW7"/>
<proteinExistence type="predicted"/>
<keyword evidence="1" id="KW-1133">Transmembrane helix</keyword>
<feature type="transmembrane region" description="Helical" evidence="1">
    <location>
        <begin position="71"/>
        <end position="89"/>
    </location>
</feature>
<sequence length="175" mass="19608">MDWLKDFILNLPLDDISNWVSRFVFWWSDFVKEVPAEQLPLYAYVGGSVLVLLLWILVVRALPKPIGGMSWVVLLAVLLTPGTAAGDSVELAPASIGVVYGLLTKDHTTALTSLLPIMVVIVVGLFLGFLWQLIRTAIEQALYEDKKRRVAEQLDDFDNTDLSDDFENTNYDANH</sequence>
<comment type="caution">
    <text evidence="2">The sequence shown here is derived from an EMBL/GenBank/DDBJ whole genome shotgun (WGS) entry which is preliminary data.</text>
</comment>
<feature type="transmembrane region" description="Helical" evidence="1">
    <location>
        <begin position="109"/>
        <end position="131"/>
    </location>
</feature>
<dbReference type="Proteomes" id="UP000191094">
    <property type="component" value="Unassembled WGS sequence"/>
</dbReference>
<reference evidence="2 3" key="1">
    <citation type="submission" date="2017-02" db="EMBL/GenBank/DDBJ databases">
        <title>Draft genome sequence of Moraxella lincolnii CCUG 9405T type strain.</title>
        <authorList>
            <person name="Salva-Serra F."/>
            <person name="Engstrom-Jakobsson H."/>
            <person name="Thorell K."/>
            <person name="Jaen-Luchoro D."/>
            <person name="Gonzales-Siles L."/>
            <person name="Karlsson R."/>
            <person name="Yazdan S."/>
            <person name="Boulund F."/>
            <person name="Johnning A."/>
            <person name="Engstrand L."/>
            <person name="Kristiansson E."/>
            <person name="Moore E."/>
        </authorList>
    </citation>
    <scope>NUCLEOTIDE SEQUENCE [LARGE SCALE GENOMIC DNA]</scope>
    <source>
        <strain evidence="2 3">CCUG 9405</strain>
    </source>
</reference>
<dbReference type="EMBL" id="MUYT01000004">
    <property type="protein sequence ID" value="OOS21869.1"/>
    <property type="molecule type" value="Genomic_DNA"/>
</dbReference>
<keyword evidence="1" id="KW-0472">Membrane</keyword>
<feature type="transmembrane region" description="Helical" evidence="1">
    <location>
        <begin position="41"/>
        <end position="59"/>
    </location>
</feature>
<protein>
    <recommendedName>
        <fullName evidence="4">Resolvase</fullName>
    </recommendedName>
</protein>
<keyword evidence="3" id="KW-1185">Reference proteome</keyword>